<proteinExistence type="predicted"/>
<evidence type="ECO:0000313" key="1">
    <source>
        <dbReference type="EMBL" id="KAI9919786.1"/>
    </source>
</evidence>
<evidence type="ECO:0000313" key="2">
    <source>
        <dbReference type="Proteomes" id="UP001163321"/>
    </source>
</evidence>
<gene>
    <name evidence="1" type="ORF">PsorP6_017433</name>
</gene>
<accession>A0ACC0WP64</accession>
<keyword evidence="2" id="KW-1185">Reference proteome</keyword>
<reference evidence="1 2" key="1">
    <citation type="journal article" date="2022" name="bioRxiv">
        <title>The genome of the oomycete Peronosclerospora sorghi, a cosmopolitan pathogen of maize and sorghum, is inflated with dispersed pseudogenes.</title>
        <authorList>
            <person name="Fletcher K."/>
            <person name="Martin F."/>
            <person name="Isakeit T."/>
            <person name="Cavanaugh K."/>
            <person name="Magill C."/>
            <person name="Michelmore R."/>
        </authorList>
    </citation>
    <scope>NUCLEOTIDE SEQUENCE [LARGE SCALE GENOMIC DNA]</scope>
    <source>
        <strain evidence="1">P6</strain>
    </source>
</reference>
<organism evidence="1 2">
    <name type="scientific">Peronosclerospora sorghi</name>
    <dbReference type="NCBI Taxonomy" id="230839"/>
    <lineage>
        <taxon>Eukaryota</taxon>
        <taxon>Sar</taxon>
        <taxon>Stramenopiles</taxon>
        <taxon>Oomycota</taxon>
        <taxon>Peronosporomycetes</taxon>
        <taxon>Peronosporales</taxon>
        <taxon>Peronosporaceae</taxon>
        <taxon>Peronosclerospora</taxon>
    </lineage>
</organism>
<dbReference type="Proteomes" id="UP001163321">
    <property type="component" value="Chromosome 11"/>
</dbReference>
<sequence length="125" mass="14105">MVLVRCPGCENLHLVADRLVWFEDDSTDVESLMEFVRAKSVWIADLKCAHGYAHRSSPAPLPPVDQGIFLDDTLDEEAFIRMLEEAFQHHVAQLEAHSFVLRPPSDLRLAWRRGSHADPVAFVAA</sequence>
<comment type="caution">
    <text evidence="1">The sequence shown here is derived from an EMBL/GenBank/DDBJ whole genome shotgun (WGS) entry which is preliminary data.</text>
</comment>
<protein>
    <submittedName>
        <fullName evidence="1">Uncharacterized protein</fullName>
    </submittedName>
</protein>
<name>A0ACC0WP64_9STRA</name>
<dbReference type="EMBL" id="CM047590">
    <property type="protein sequence ID" value="KAI9919786.1"/>
    <property type="molecule type" value="Genomic_DNA"/>
</dbReference>